<dbReference type="GO" id="GO:0003677">
    <property type="term" value="F:DNA binding"/>
    <property type="evidence" value="ECO:0007669"/>
    <property type="project" value="InterPro"/>
</dbReference>
<dbReference type="GO" id="GO:0003887">
    <property type="term" value="F:DNA-directed DNA polymerase activity"/>
    <property type="evidence" value="ECO:0007669"/>
    <property type="project" value="UniProtKB-KW"/>
</dbReference>
<keyword evidence="8 11" id="KW-0067">ATP-binding</keyword>
<dbReference type="SUPFAM" id="SSF48019">
    <property type="entry name" value="post-AAA+ oligomerization domain-like"/>
    <property type="match status" value="1"/>
</dbReference>
<evidence type="ECO:0000256" key="5">
    <source>
        <dbReference type="ARBA" id="ARBA00022723"/>
    </source>
</evidence>
<evidence type="ECO:0000313" key="15">
    <source>
        <dbReference type="Proteomes" id="UP000051557"/>
    </source>
</evidence>
<evidence type="ECO:0000256" key="9">
    <source>
        <dbReference type="ARBA" id="ARBA00022932"/>
    </source>
</evidence>
<keyword evidence="2 11" id="KW-0808">Transferase</keyword>
<evidence type="ECO:0000256" key="10">
    <source>
        <dbReference type="ARBA" id="ARBA00049244"/>
    </source>
</evidence>
<dbReference type="InterPro" id="IPR027417">
    <property type="entry name" value="P-loop_NTPase"/>
</dbReference>
<sequence length="448" mass="49048">MGYLVLARKYRPRTFAELVGQEHVVRTLSNSIAEGRLAHAFLFVGPRGIGKTSTARILAKALNCPNGPKADFNPDDDICKEIEEGRSLDVLEIDGASNRGIDSIKELREGVPYAPARGKFKIYIIDEVHMLTNESFNALLKTLEEPPAHVKFIFATTEVQKLPATILSRCQRFDLRRISDPLICSHLRKIADAEKMKISDEALVLLARQAEGGLRDAESALEQLVSFAGKAITLDHVLEVFGLAGPIETRALASAVLAGDSTAALGKLHEFRARHRDPIRIAQDLARHLRNLLLLQIAPAEAEAELGKTEKQTLLSLGNPPDKAHLISLLEQLLESEHHLRLSLAREVALEILILRLCEMRERVSLETILKKLAVPGAETRAESAASRPALSPAPVTTPSELPRPSAAKTPFAKSSTPTATTASKETFLNDPAIKAAMKNFDARIVDR</sequence>
<dbReference type="Pfam" id="PF22608">
    <property type="entry name" value="DNAX_ATPase_lid"/>
    <property type="match status" value="1"/>
</dbReference>
<dbReference type="FunFam" id="3.40.50.300:FF:000014">
    <property type="entry name" value="DNA polymerase III subunit gamma/tau"/>
    <property type="match status" value="1"/>
</dbReference>
<keyword evidence="5" id="KW-0479">Metal-binding</keyword>
<dbReference type="NCBIfam" id="NF004046">
    <property type="entry name" value="PRK05563.1"/>
    <property type="match status" value="1"/>
</dbReference>
<evidence type="ECO:0000259" key="13">
    <source>
        <dbReference type="SMART" id="SM00382"/>
    </source>
</evidence>
<comment type="similarity">
    <text evidence="1 11">Belongs to the DnaX/STICHEL family.</text>
</comment>
<evidence type="ECO:0000256" key="2">
    <source>
        <dbReference type="ARBA" id="ARBA00022679"/>
    </source>
</evidence>
<dbReference type="InterPro" id="IPR045085">
    <property type="entry name" value="HLD_clamp_pol_III_gamma_tau"/>
</dbReference>
<dbReference type="NCBIfam" id="TIGR02397">
    <property type="entry name" value="dnaX_nterm"/>
    <property type="match status" value="1"/>
</dbReference>
<dbReference type="Gene3D" id="3.40.50.300">
    <property type="entry name" value="P-loop containing nucleotide triphosphate hydrolases"/>
    <property type="match status" value="1"/>
</dbReference>
<evidence type="ECO:0000256" key="7">
    <source>
        <dbReference type="ARBA" id="ARBA00022833"/>
    </source>
</evidence>
<dbReference type="GO" id="GO:0046872">
    <property type="term" value="F:metal ion binding"/>
    <property type="evidence" value="ECO:0007669"/>
    <property type="project" value="UniProtKB-KW"/>
</dbReference>
<name>A0A0R2XEN8_9BACT</name>
<dbReference type="InterPro" id="IPR001270">
    <property type="entry name" value="ClpA/B"/>
</dbReference>
<evidence type="ECO:0000313" key="14">
    <source>
        <dbReference type="EMBL" id="KRP32548.1"/>
    </source>
</evidence>
<proteinExistence type="inferred from homology"/>
<dbReference type="PANTHER" id="PTHR11669">
    <property type="entry name" value="REPLICATION FACTOR C / DNA POLYMERASE III GAMMA-TAU SUBUNIT"/>
    <property type="match status" value="1"/>
</dbReference>
<evidence type="ECO:0000256" key="3">
    <source>
        <dbReference type="ARBA" id="ARBA00022695"/>
    </source>
</evidence>
<evidence type="ECO:0000256" key="12">
    <source>
        <dbReference type="SAM" id="MobiDB-lite"/>
    </source>
</evidence>
<feature type="compositionally biased region" description="Low complexity" evidence="12">
    <location>
        <begin position="410"/>
        <end position="426"/>
    </location>
</feature>
<dbReference type="EMBL" id="LIDM01000093">
    <property type="protein sequence ID" value="KRP32548.1"/>
    <property type="molecule type" value="Genomic_DNA"/>
</dbReference>
<gene>
    <name evidence="11" type="primary">dnaX</name>
    <name evidence="14" type="ORF">ABS32_03340</name>
</gene>
<comment type="caution">
    <text evidence="14">The sequence shown here is derived from an EMBL/GenBank/DDBJ whole genome shotgun (WGS) entry which is preliminary data.</text>
</comment>
<dbReference type="AlphaFoldDB" id="A0A0R2XEN8"/>
<dbReference type="PRINTS" id="PR00300">
    <property type="entry name" value="CLPPROTEASEA"/>
</dbReference>
<dbReference type="Proteomes" id="UP000051557">
    <property type="component" value="Unassembled WGS sequence"/>
</dbReference>
<dbReference type="Gene3D" id="1.20.272.10">
    <property type="match status" value="1"/>
</dbReference>
<dbReference type="GO" id="GO:0009360">
    <property type="term" value="C:DNA polymerase III complex"/>
    <property type="evidence" value="ECO:0007669"/>
    <property type="project" value="InterPro"/>
</dbReference>
<dbReference type="GO" id="GO:0006261">
    <property type="term" value="P:DNA-templated DNA replication"/>
    <property type="evidence" value="ECO:0007669"/>
    <property type="project" value="TreeGrafter"/>
</dbReference>
<keyword evidence="6 11" id="KW-0547">Nucleotide-binding</keyword>
<feature type="domain" description="AAA+ ATPase" evidence="13">
    <location>
        <begin position="37"/>
        <end position="179"/>
    </location>
</feature>
<dbReference type="InterPro" id="IPR008921">
    <property type="entry name" value="DNA_pol3_clamp-load_cplx_C"/>
</dbReference>
<dbReference type="InterPro" id="IPR022754">
    <property type="entry name" value="DNA_pol_III_gamma-3"/>
</dbReference>
<dbReference type="PANTHER" id="PTHR11669:SF0">
    <property type="entry name" value="PROTEIN STICHEL-LIKE 2"/>
    <property type="match status" value="1"/>
</dbReference>
<dbReference type="SMART" id="SM00382">
    <property type="entry name" value="AAA"/>
    <property type="match status" value="1"/>
</dbReference>
<keyword evidence="4 11" id="KW-0235">DNA replication</keyword>
<dbReference type="CDD" id="cd18137">
    <property type="entry name" value="HLD_clamp_pol_III_gamma_tau"/>
    <property type="match status" value="1"/>
</dbReference>
<evidence type="ECO:0000256" key="4">
    <source>
        <dbReference type="ARBA" id="ARBA00022705"/>
    </source>
</evidence>
<dbReference type="InterPro" id="IPR050238">
    <property type="entry name" value="DNA_Rep/Repair_Clamp_Loader"/>
</dbReference>
<comment type="subunit">
    <text evidence="11">DNA polymerase III contains a core (composed of alpha, epsilon and theta chains) that associates with a tau subunit. This core dimerizes to form the POLIII' complex. PolIII' associates with the gamma complex (composed of gamma, delta, delta', psi and chi chains) and with the beta chain to form the complete DNA polymerase III complex.</text>
</comment>
<reference evidence="14 15" key="1">
    <citation type="submission" date="2015-10" db="EMBL/GenBank/DDBJ databases">
        <title>Metagenome-Assembled Genomes uncover a global brackish microbiome.</title>
        <authorList>
            <person name="Hugerth L.W."/>
            <person name="Larsson J."/>
            <person name="Alneberg J."/>
            <person name="Lindh M.V."/>
            <person name="Legrand C."/>
            <person name="Pinhassi J."/>
            <person name="Andersson A.F."/>
        </authorList>
    </citation>
    <scope>NUCLEOTIDE SEQUENCE [LARGE SCALE GENOMIC DNA]</scope>
    <source>
        <strain evidence="14">BACL9 MAG-120820-bin42</strain>
    </source>
</reference>
<dbReference type="EC" id="2.7.7.7" evidence="11"/>
<dbReference type="Pfam" id="PF12169">
    <property type="entry name" value="DNA_pol3_gamma3"/>
    <property type="match status" value="1"/>
</dbReference>
<keyword evidence="7" id="KW-0862">Zinc</keyword>
<dbReference type="Gene3D" id="1.10.8.60">
    <property type="match status" value="1"/>
</dbReference>
<dbReference type="FunFam" id="1.10.8.60:FF:000013">
    <property type="entry name" value="DNA polymerase III subunit gamma/tau"/>
    <property type="match status" value="1"/>
</dbReference>
<dbReference type="CDD" id="cd00009">
    <property type="entry name" value="AAA"/>
    <property type="match status" value="1"/>
</dbReference>
<comment type="catalytic activity">
    <reaction evidence="10 11">
        <text>DNA(n) + a 2'-deoxyribonucleoside 5'-triphosphate = DNA(n+1) + diphosphate</text>
        <dbReference type="Rhea" id="RHEA:22508"/>
        <dbReference type="Rhea" id="RHEA-COMP:17339"/>
        <dbReference type="Rhea" id="RHEA-COMP:17340"/>
        <dbReference type="ChEBI" id="CHEBI:33019"/>
        <dbReference type="ChEBI" id="CHEBI:61560"/>
        <dbReference type="ChEBI" id="CHEBI:173112"/>
        <dbReference type="EC" id="2.7.7.7"/>
    </reaction>
</comment>
<accession>A0A0R2XEN8</accession>
<dbReference type="InterPro" id="IPR012763">
    <property type="entry name" value="DNA_pol_III_sug/sutau_N"/>
</dbReference>
<keyword evidence="3 11" id="KW-0548">Nucleotidyltransferase</keyword>
<dbReference type="SUPFAM" id="SSF52540">
    <property type="entry name" value="P-loop containing nucleoside triphosphate hydrolases"/>
    <property type="match status" value="1"/>
</dbReference>
<dbReference type="Pfam" id="PF13177">
    <property type="entry name" value="DNA_pol3_delta2"/>
    <property type="match status" value="1"/>
</dbReference>
<evidence type="ECO:0000256" key="11">
    <source>
        <dbReference type="RuleBase" id="RU364063"/>
    </source>
</evidence>
<dbReference type="GO" id="GO:0005524">
    <property type="term" value="F:ATP binding"/>
    <property type="evidence" value="ECO:0007669"/>
    <property type="project" value="UniProtKB-KW"/>
</dbReference>
<protein>
    <recommendedName>
        <fullName evidence="11">DNA polymerase III subunit gamma/tau</fullName>
        <ecNumber evidence="11">2.7.7.7</ecNumber>
    </recommendedName>
</protein>
<evidence type="ECO:0000256" key="8">
    <source>
        <dbReference type="ARBA" id="ARBA00022840"/>
    </source>
</evidence>
<evidence type="ECO:0000256" key="6">
    <source>
        <dbReference type="ARBA" id="ARBA00022741"/>
    </source>
</evidence>
<comment type="function">
    <text evidence="11">DNA polymerase III is a complex, multichain enzyme responsible for most of the replicative synthesis in bacteria. This DNA polymerase also exhibits 3' to 5' exonuclease activity.</text>
</comment>
<dbReference type="InterPro" id="IPR003593">
    <property type="entry name" value="AAA+_ATPase"/>
</dbReference>
<evidence type="ECO:0000256" key="1">
    <source>
        <dbReference type="ARBA" id="ARBA00006360"/>
    </source>
</evidence>
<feature type="compositionally biased region" description="Low complexity" evidence="12">
    <location>
        <begin position="383"/>
        <end position="395"/>
    </location>
</feature>
<keyword evidence="9 11" id="KW-0239">DNA-directed DNA polymerase</keyword>
<feature type="region of interest" description="Disordered" evidence="12">
    <location>
        <begin position="381"/>
        <end position="426"/>
    </location>
</feature>
<organism evidence="14 15">
    <name type="scientific">Verrucomicrobia subdivision 6 bacterium BACL9 MAG-120820-bin42</name>
    <dbReference type="NCBI Taxonomy" id="1655634"/>
    <lineage>
        <taxon>Bacteria</taxon>
        <taxon>Pseudomonadati</taxon>
        <taxon>Verrucomicrobiota</taxon>
        <taxon>Verrucomicrobiia</taxon>
        <taxon>Verrucomicrobiales</taxon>
        <taxon>Verrucomicrobia subdivision 6</taxon>
    </lineage>
</organism>